<dbReference type="PANTHER" id="PTHR21139:SF42">
    <property type="entry name" value="TRIOSEPHOSPHATE ISOMERASE"/>
    <property type="match status" value="1"/>
</dbReference>
<comment type="subunit">
    <text evidence="7 8">Homodimer.</text>
</comment>
<dbReference type="UniPathway" id="UPA00109">
    <property type="reaction ID" value="UER00189"/>
</dbReference>
<dbReference type="EC" id="5.3.1.1" evidence="7 8"/>
<comment type="caution">
    <text evidence="9">The sequence shown here is derived from an EMBL/GenBank/DDBJ whole genome shotgun (WGS) entry which is preliminary data.</text>
</comment>
<keyword evidence="6 7" id="KW-0413">Isomerase</keyword>
<proteinExistence type="inferred from homology"/>
<dbReference type="PANTHER" id="PTHR21139">
    <property type="entry name" value="TRIOSEPHOSPHATE ISOMERASE"/>
    <property type="match status" value="1"/>
</dbReference>
<evidence type="ECO:0000256" key="3">
    <source>
        <dbReference type="ARBA" id="ARBA00022432"/>
    </source>
</evidence>
<dbReference type="UniPathway" id="UPA00138"/>
<dbReference type="Pfam" id="PF00121">
    <property type="entry name" value="TIM"/>
    <property type="match status" value="1"/>
</dbReference>
<dbReference type="PROSITE" id="PS00171">
    <property type="entry name" value="TIM_1"/>
    <property type="match status" value="1"/>
</dbReference>
<keyword evidence="4 7" id="KW-0963">Cytoplasm</keyword>
<organism evidence="9 10">
    <name type="scientific">SAR86 cluster bacterium</name>
    <dbReference type="NCBI Taxonomy" id="2030880"/>
    <lineage>
        <taxon>Bacteria</taxon>
        <taxon>Pseudomonadati</taxon>
        <taxon>Pseudomonadota</taxon>
        <taxon>Gammaproteobacteria</taxon>
        <taxon>SAR86 cluster</taxon>
    </lineage>
</organism>
<evidence type="ECO:0000256" key="2">
    <source>
        <dbReference type="ARBA" id="ARBA00007422"/>
    </source>
</evidence>
<comment type="pathway">
    <text evidence="1">Carbohydrate metabolism; erythritol degradation.</text>
</comment>
<comment type="pathway">
    <text evidence="7 8">Carbohydrate biosynthesis; gluconeogenesis.</text>
</comment>
<dbReference type="GO" id="GO:0006094">
    <property type="term" value="P:gluconeogenesis"/>
    <property type="evidence" value="ECO:0007669"/>
    <property type="project" value="UniProtKB-UniRule"/>
</dbReference>
<dbReference type="SUPFAM" id="SSF51351">
    <property type="entry name" value="Triosephosphate isomerase (TIM)"/>
    <property type="match status" value="1"/>
</dbReference>
<keyword evidence="3 7" id="KW-0312">Gluconeogenesis</keyword>
<comment type="pathway">
    <text evidence="7 8">Carbohydrate degradation; glycolysis; D-glyceraldehyde 3-phosphate from glycerone phosphate: step 1/1.</text>
</comment>
<comment type="subcellular location">
    <subcellularLocation>
        <location evidence="7 8">Cytoplasm</location>
    </subcellularLocation>
</comment>
<feature type="active site" description="Electrophile" evidence="7">
    <location>
        <position position="87"/>
    </location>
</feature>
<dbReference type="EMBL" id="SHBE01000009">
    <property type="protein sequence ID" value="RZO25829.1"/>
    <property type="molecule type" value="Genomic_DNA"/>
</dbReference>
<feature type="binding site" evidence="7">
    <location>
        <position position="160"/>
    </location>
    <ligand>
        <name>substrate</name>
    </ligand>
</feature>
<protein>
    <recommendedName>
        <fullName evidence="7 8">Triosephosphate isomerase</fullName>
        <shortName evidence="7">TIM</shortName>
        <shortName evidence="7">TPI</shortName>
        <ecNumber evidence="7 8">5.3.1.1</ecNumber>
    </recommendedName>
    <alternativeName>
        <fullName evidence="7">Triose-phosphate isomerase</fullName>
    </alternativeName>
</protein>
<dbReference type="AlphaFoldDB" id="A0A520MXB6"/>
<feature type="active site" description="Proton acceptor" evidence="7">
    <location>
        <position position="154"/>
    </location>
</feature>
<evidence type="ECO:0000256" key="8">
    <source>
        <dbReference type="RuleBase" id="RU363013"/>
    </source>
</evidence>
<dbReference type="GO" id="GO:0006096">
    <property type="term" value="P:glycolytic process"/>
    <property type="evidence" value="ECO:0007669"/>
    <property type="project" value="UniProtKB-UniRule"/>
</dbReference>
<dbReference type="InterPro" id="IPR000652">
    <property type="entry name" value="Triosephosphate_isomerase"/>
</dbReference>
<dbReference type="InterPro" id="IPR020861">
    <property type="entry name" value="Triosephosphate_isomerase_AS"/>
</dbReference>
<dbReference type="InterPro" id="IPR022896">
    <property type="entry name" value="TrioseP_Isoase_bac/euk"/>
</dbReference>
<evidence type="ECO:0000313" key="10">
    <source>
        <dbReference type="Proteomes" id="UP000315825"/>
    </source>
</evidence>
<dbReference type="Proteomes" id="UP000315825">
    <property type="component" value="Unassembled WGS sequence"/>
</dbReference>
<dbReference type="HAMAP" id="MF_00147_B">
    <property type="entry name" value="TIM_B"/>
    <property type="match status" value="1"/>
</dbReference>
<feature type="binding site" evidence="7">
    <location>
        <begin position="7"/>
        <end position="9"/>
    </location>
    <ligand>
        <name>substrate</name>
    </ligand>
</feature>
<evidence type="ECO:0000256" key="5">
    <source>
        <dbReference type="ARBA" id="ARBA00023152"/>
    </source>
</evidence>
<feature type="binding site" evidence="7">
    <location>
        <position position="192"/>
    </location>
    <ligand>
        <name>substrate</name>
    </ligand>
</feature>
<reference evidence="9 10" key="1">
    <citation type="submission" date="2019-02" db="EMBL/GenBank/DDBJ databases">
        <title>Prokaryotic population dynamics and viral predation in marine succession experiment using metagenomics: the confinement effect.</title>
        <authorList>
            <person name="Haro-Moreno J.M."/>
            <person name="Rodriguez-Valera F."/>
            <person name="Lopez-Perez M."/>
        </authorList>
    </citation>
    <scope>NUCLEOTIDE SEQUENCE [LARGE SCALE GENOMIC DNA]</scope>
    <source>
        <strain evidence="9">MED-G159</strain>
    </source>
</reference>
<accession>A0A520MXB6</accession>
<evidence type="ECO:0000256" key="4">
    <source>
        <dbReference type="ARBA" id="ARBA00022490"/>
    </source>
</evidence>
<evidence type="ECO:0000313" key="9">
    <source>
        <dbReference type="EMBL" id="RZO25829.1"/>
    </source>
</evidence>
<dbReference type="GO" id="GO:0046166">
    <property type="term" value="P:glyceraldehyde-3-phosphate biosynthetic process"/>
    <property type="evidence" value="ECO:0007669"/>
    <property type="project" value="TreeGrafter"/>
</dbReference>
<comment type="catalytic activity">
    <reaction evidence="7 8">
        <text>D-glyceraldehyde 3-phosphate = dihydroxyacetone phosphate</text>
        <dbReference type="Rhea" id="RHEA:18585"/>
        <dbReference type="ChEBI" id="CHEBI:57642"/>
        <dbReference type="ChEBI" id="CHEBI:59776"/>
        <dbReference type="EC" id="5.3.1.1"/>
    </reaction>
</comment>
<evidence type="ECO:0000256" key="7">
    <source>
        <dbReference type="HAMAP-Rule" id="MF_00147"/>
    </source>
</evidence>
<evidence type="ECO:0000256" key="6">
    <source>
        <dbReference type="ARBA" id="ARBA00023235"/>
    </source>
</evidence>
<keyword evidence="5 7" id="KW-0324">Glycolysis</keyword>
<dbReference type="InterPro" id="IPR013785">
    <property type="entry name" value="Aldolase_TIM"/>
</dbReference>
<dbReference type="Gene3D" id="3.20.20.70">
    <property type="entry name" value="Aldolase class I"/>
    <property type="match status" value="1"/>
</dbReference>
<dbReference type="GO" id="GO:0005829">
    <property type="term" value="C:cytosol"/>
    <property type="evidence" value="ECO:0007669"/>
    <property type="project" value="TreeGrafter"/>
</dbReference>
<dbReference type="PROSITE" id="PS51440">
    <property type="entry name" value="TIM_2"/>
    <property type="match status" value="1"/>
</dbReference>
<comment type="function">
    <text evidence="7">Involved in the gluconeogenesis. Catalyzes stereospecifically the conversion of dihydroxyacetone phosphate (DHAP) to D-glyceraldehyde-3-phosphate (G3P).</text>
</comment>
<comment type="similarity">
    <text evidence="2 7 8">Belongs to the triosephosphate isomerase family.</text>
</comment>
<evidence type="ECO:0000256" key="1">
    <source>
        <dbReference type="ARBA" id="ARBA00004939"/>
    </source>
</evidence>
<sequence>MKYIVGNFKMNGDSSMINNWLENFESLSRNKIILAPPMSHLYKGKDFPKEISLAAQNVSQHSSGPYTGQVSVKMLEDLGVKYCILGHSERRSFANESDEEVFKKFCILKESLITPIICVGEPLDTRKNGKHTDFIANQIEKYKHLSDSIIFAYEPIWAIGSGMVPDKKDIFDMVSFIKESFSFSIKVLYGGSISSKNSSEILSIENLDGVLVGGASLNPKEFANIAQS</sequence>
<dbReference type="GO" id="GO:0004807">
    <property type="term" value="F:triose-phosphate isomerase activity"/>
    <property type="evidence" value="ECO:0007669"/>
    <property type="project" value="UniProtKB-UniRule"/>
</dbReference>
<dbReference type="NCBIfam" id="TIGR00419">
    <property type="entry name" value="tim"/>
    <property type="match status" value="1"/>
</dbReference>
<dbReference type="InterPro" id="IPR035990">
    <property type="entry name" value="TIM_sf"/>
</dbReference>
<dbReference type="GO" id="GO:0019563">
    <property type="term" value="P:glycerol catabolic process"/>
    <property type="evidence" value="ECO:0007669"/>
    <property type="project" value="TreeGrafter"/>
</dbReference>
<gene>
    <name evidence="7 9" type="primary">tpiA</name>
    <name evidence="9" type="ORF">EVA92_04330</name>
</gene>
<dbReference type="CDD" id="cd00311">
    <property type="entry name" value="TIM"/>
    <property type="match status" value="1"/>
</dbReference>
<name>A0A520MXB6_9GAMM</name>
<feature type="binding site" evidence="7">
    <location>
        <begin position="213"/>
        <end position="214"/>
    </location>
    <ligand>
        <name>substrate</name>
    </ligand>
</feature>